<gene>
    <name evidence="1" type="ORF">F1728_15330</name>
</gene>
<dbReference type="KEGG" id="gim:F1728_15330"/>
<reference evidence="1 2" key="1">
    <citation type="submission" date="2019-09" db="EMBL/GenBank/DDBJ databases">
        <title>Gimesia benthica sp. nov., a novel bacterium isolated from deep-sea water of the Northwest Indian Ocean.</title>
        <authorList>
            <person name="Dai X."/>
        </authorList>
    </citation>
    <scope>NUCLEOTIDE SEQUENCE [LARGE SCALE GENOMIC DNA]</scope>
    <source>
        <strain evidence="1 2">E7</strain>
    </source>
</reference>
<dbReference type="RefSeq" id="WP_155364865.1">
    <property type="nucleotide sequence ID" value="NZ_CP043930.1"/>
</dbReference>
<accession>A0A6I6AGR4</accession>
<protein>
    <submittedName>
        <fullName evidence="1">Uncharacterized protein</fullName>
    </submittedName>
</protein>
<name>A0A6I6AGR4_9PLAN</name>
<dbReference type="Proteomes" id="UP000427281">
    <property type="component" value="Chromosome"/>
</dbReference>
<sequence length="124" mass="14253">MIELQANRVGSHAPRWVIKSNKDLFWNGGGWTPYQKDALLFHELSEAQEVISELLDALLDAMTTWTYKATIEIEVKGVEKPTLWSLRKHLEEHHSVSSDLNVDGPKSTLIFPKVNWDNLKEIRT</sequence>
<evidence type="ECO:0000313" key="1">
    <source>
        <dbReference type="EMBL" id="QGQ23969.1"/>
    </source>
</evidence>
<dbReference type="AlphaFoldDB" id="A0A6I6AGR4"/>
<keyword evidence="2" id="KW-1185">Reference proteome</keyword>
<evidence type="ECO:0000313" key="2">
    <source>
        <dbReference type="Proteomes" id="UP000427281"/>
    </source>
</evidence>
<proteinExistence type="predicted"/>
<dbReference type="EMBL" id="CP043930">
    <property type="protein sequence ID" value="QGQ23969.1"/>
    <property type="molecule type" value="Genomic_DNA"/>
</dbReference>
<organism evidence="1 2">
    <name type="scientific">Gimesia benthica</name>
    <dbReference type="NCBI Taxonomy" id="2608982"/>
    <lineage>
        <taxon>Bacteria</taxon>
        <taxon>Pseudomonadati</taxon>
        <taxon>Planctomycetota</taxon>
        <taxon>Planctomycetia</taxon>
        <taxon>Planctomycetales</taxon>
        <taxon>Planctomycetaceae</taxon>
        <taxon>Gimesia</taxon>
    </lineage>
</organism>